<keyword evidence="2" id="KW-1185">Reference proteome</keyword>
<dbReference type="SUPFAM" id="SSF53756">
    <property type="entry name" value="UDP-Glycosyltransferase/glycogen phosphorylase"/>
    <property type="match status" value="1"/>
</dbReference>
<dbReference type="EMBL" id="BMHO01000001">
    <property type="protein sequence ID" value="GGD39561.1"/>
    <property type="molecule type" value="Genomic_DNA"/>
</dbReference>
<dbReference type="AlphaFoldDB" id="A0A916YCD7"/>
<organism evidence="1 2">
    <name type="scientific">Microbacterium faecale</name>
    <dbReference type="NCBI Taxonomy" id="1804630"/>
    <lineage>
        <taxon>Bacteria</taxon>
        <taxon>Bacillati</taxon>
        <taxon>Actinomycetota</taxon>
        <taxon>Actinomycetes</taxon>
        <taxon>Micrococcales</taxon>
        <taxon>Microbacteriaceae</taxon>
        <taxon>Microbacterium</taxon>
    </lineage>
</organism>
<dbReference type="Pfam" id="PF20471">
    <property type="entry name" value="DUF6716"/>
    <property type="match status" value="1"/>
</dbReference>
<dbReference type="InterPro" id="IPR046561">
    <property type="entry name" value="DUF6716"/>
</dbReference>
<sequence length="401" mass="43689">MAVADTDSYVKWAAALVADRRIDGELVVLDTEVAVSDVQLRAALTGSGLPPERARRASFTDLPARLARADVVVAAARGPVARVVAREASRRDPCPVIVSGLPGISVPATWRALHFRRRCDLMIVHSHREVREFRALAKERAIDQRFALATLPFARRIADADPAGRGGTDLVFAAQAIVPRAREDRRRVARILVETAKATPDARVVVKLRGRPGEHETHREEDGYVDLLTELGPLPANLVVSYEPMSRALDRAEGLVTVSSTAAIEAAARGIPVVALDTFGVDETLINTVFRGSGLLGTADDVIARRMRHPDPGWLGDNYFHDVEDDTWIPMLRDLVRCRTAGDLAPRAVSEPVGGALRDAWHRRLAIGSRDRTFSGAVAVAIGVPARYLMHAVRALLRLRA</sequence>
<comment type="caution">
    <text evidence="1">The sequence shown here is derived from an EMBL/GenBank/DDBJ whole genome shotgun (WGS) entry which is preliminary data.</text>
</comment>
<proteinExistence type="predicted"/>
<accession>A0A916YCD7</accession>
<protein>
    <submittedName>
        <fullName evidence="1">Uncharacterized protein</fullName>
    </submittedName>
</protein>
<evidence type="ECO:0000313" key="1">
    <source>
        <dbReference type="EMBL" id="GGD39561.1"/>
    </source>
</evidence>
<dbReference type="Proteomes" id="UP000633205">
    <property type="component" value="Unassembled WGS sequence"/>
</dbReference>
<evidence type="ECO:0000313" key="2">
    <source>
        <dbReference type="Proteomes" id="UP000633205"/>
    </source>
</evidence>
<dbReference type="RefSeq" id="WP_188712133.1">
    <property type="nucleotide sequence ID" value="NZ_BMHO01000001.1"/>
</dbReference>
<gene>
    <name evidence="1" type="ORF">GCM10010915_20420</name>
</gene>
<name>A0A916YCD7_9MICO</name>
<reference evidence="1" key="2">
    <citation type="submission" date="2020-09" db="EMBL/GenBank/DDBJ databases">
        <authorList>
            <person name="Sun Q."/>
            <person name="Zhou Y."/>
        </authorList>
    </citation>
    <scope>NUCLEOTIDE SEQUENCE</scope>
    <source>
        <strain evidence="1">CGMCC 1.15152</strain>
    </source>
</reference>
<reference evidence="1" key="1">
    <citation type="journal article" date="2014" name="Int. J. Syst. Evol. Microbiol.">
        <title>Complete genome sequence of Corynebacterium casei LMG S-19264T (=DSM 44701T), isolated from a smear-ripened cheese.</title>
        <authorList>
            <consortium name="US DOE Joint Genome Institute (JGI-PGF)"/>
            <person name="Walter F."/>
            <person name="Albersmeier A."/>
            <person name="Kalinowski J."/>
            <person name="Ruckert C."/>
        </authorList>
    </citation>
    <scope>NUCLEOTIDE SEQUENCE</scope>
    <source>
        <strain evidence="1">CGMCC 1.15152</strain>
    </source>
</reference>